<feature type="domain" description="Endonuclease GajA/Old nuclease/RecF-like AAA" evidence="1">
    <location>
        <begin position="1"/>
        <end position="48"/>
    </location>
</feature>
<accession>A0A2M8PAK9</accession>
<dbReference type="SUPFAM" id="SSF52540">
    <property type="entry name" value="P-loop containing nucleoside triphosphate hydrolases"/>
    <property type="match status" value="1"/>
</dbReference>
<dbReference type="PANTHER" id="PTHR32182:SF22">
    <property type="entry name" value="ATP-DEPENDENT ENDONUCLEASE, OLD FAMILY-RELATED"/>
    <property type="match status" value="1"/>
</dbReference>
<sequence>MLTRLELDGFKAFRNFALNLQPFMVFIGPNGVGKTNLFDAIAFMARLAEGDSLEEAMLQARGEPLELFTLYADGSRAERIQLAAEILLDREVIGANGKPFELSNTRLRYELT</sequence>
<dbReference type="Gene3D" id="3.40.50.300">
    <property type="entry name" value="P-loop containing nucleotide triphosphate hydrolases"/>
    <property type="match status" value="1"/>
</dbReference>
<dbReference type="InterPro" id="IPR027417">
    <property type="entry name" value="P-loop_NTPase"/>
</dbReference>
<dbReference type="AlphaFoldDB" id="A0A2M8PAK9"/>
<dbReference type="InterPro" id="IPR041685">
    <property type="entry name" value="AAA_GajA/Old/RecF-like"/>
</dbReference>
<dbReference type="GO" id="GO:0000731">
    <property type="term" value="P:DNA synthesis involved in DNA repair"/>
    <property type="evidence" value="ECO:0007669"/>
    <property type="project" value="TreeGrafter"/>
</dbReference>
<evidence type="ECO:0000313" key="3">
    <source>
        <dbReference type="Proteomes" id="UP000229681"/>
    </source>
</evidence>
<reference evidence="2 3" key="1">
    <citation type="submission" date="2017-11" db="EMBL/GenBank/DDBJ databases">
        <title>Evolution of Phototrophy in the Chloroflexi Phylum Driven by Horizontal Gene Transfer.</title>
        <authorList>
            <person name="Ward L.M."/>
            <person name="Hemp J."/>
            <person name="Shih P.M."/>
            <person name="Mcglynn S.E."/>
            <person name="Fischer W."/>
        </authorList>
    </citation>
    <scope>NUCLEOTIDE SEQUENCE [LARGE SCALE GENOMIC DNA]</scope>
    <source>
        <strain evidence="2">JP3_13</strain>
    </source>
</reference>
<comment type="caution">
    <text evidence="2">The sequence shown here is derived from an EMBL/GenBank/DDBJ whole genome shotgun (WGS) entry which is preliminary data.</text>
</comment>
<evidence type="ECO:0000259" key="1">
    <source>
        <dbReference type="Pfam" id="PF13175"/>
    </source>
</evidence>
<organism evidence="2 3">
    <name type="scientific">Candidatus Thermofonsia Clade 1 bacterium</name>
    <dbReference type="NCBI Taxonomy" id="2364210"/>
    <lineage>
        <taxon>Bacteria</taxon>
        <taxon>Bacillati</taxon>
        <taxon>Chloroflexota</taxon>
        <taxon>Candidatus Thermofontia</taxon>
        <taxon>Candidatus Thermofonsia Clade 1</taxon>
    </lineage>
</organism>
<dbReference type="EMBL" id="PGTM01000333">
    <property type="protein sequence ID" value="PJF34586.1"/>
    <property type="molecule type" value="Genomic_DNA"/>
</dbReference>
<dbReference type="Proteomes" id="UP000229681">
    <property type="component" value="Unassembled WGS sequence"/>
</dbReference>
<dbReference type="PANTHER" id="PTHR32182">
    <property type="entry name" value="DNA REPLICATION AND REPAIR PROTEIN RECF"/>
    <property type="match status" value="1"/>
</dbReference>
<gene>
    <name evidence="2" type="ORF">CUN49_14930</name>
</gene>
<proteinExistence type="predicted"/>
<evidence type="ECO:0000313" key="2">
    <source>
        <dbReference type="EMBL" id="PJF34586.1"/>
    </source>
</evidence>
<feature type="non-terminal residue" evidence="2">
    <location>
        <position position="112"/>
    </location>
</feature>
<name>A0A2M8PAK9_9CHLR</name>
<dbReference type="Pfam" id="PF13175">
    <property type="entry name" value="AAA_15"/>
    <property type="match status" value="1"/>
</dbReference>
<dbReference type="GO" id="GO:0006302">
    <property type="term" value="P:double-strand break repair"/>
    <property type="evidence" value="ECO:0007669"/>
    <property type="project" value="TreeGrafter"/>
</dbReference>
<protein>
    <recommendedName>
        <fullName evidence="1">Endonuclease GajA/Old nuclease/RecF-like AAA domain-containing protein</fullName>
    </recommendedName>
</protein>